<feature type="domain" description="Methyltransferase" evidence="9">
    <location>
        <begin position="61"/>
        <end position="211"/>
    </location>
</feature>
<sequence length="346" mass="38189">MKESVQNYYGEVLAHSDNLQTNACCTGDAPPAYMRDILSKIHDEVSSRYYGCGLVMPEALSGARILDLGSGAGRDCYALSALVGEQGSVVGVDMTPQQLAIANKHRDFHAQAFGFNKPNVTFIEGELEHLDKLDLAPNSFDVIISNCVINLCTDKAAVLKHAWHLLKEGGEFYFSDVYADRRIPTNLSQDPILYGECLSGAYYWNDFINAAKTAGFIDPRLVESSPITIENEQLEQRVGNIKFYSATYRLFKLAGLEPACEDYGQAVIYNGGIAHHPDSFSLDGHHIIEKGRIFPVCGNTFRMLNESRFKQYFTFIGDFDNHFGIFPGCGTAIPFADELSAAANCC</sequence>
<comment type="catalytic activity">
    <reaction evidence="7">
        <text>arsenic triglutathione + 2 [thioredoxin]-dithiol + 2 S-adenosyl-L-methionine + H2O = dimethylarsinous acid + 2 [thioredoxin]-disulfide + 3 glutathione + 2 S-adenosyl-L-homocysteine + 2 H(+)</text>
        <dbReference type="Rhea" id="RHEA:69464"/>
        <dbReference type="Rhea" id="RHEA-COMP:10698"/>
        <dbReference type="Rhea" id="RHEA-COMP:10700"/>
        <dbReference type="ChEBI" id="CHEBI:15377"/>
        <dbReference type="ChEBI" id="CHEBI:15378"/>
        <dbReference type="ChEBI" id="CHEBI:23808"/>
        <dbReference type="ChEBI" id="CHEBI:29950"/>
        <dbReference type="ChEBI" id="CHEBI:50058"/>
        <dbReference type="ChEBI" id="CHEBI:57856"/>
        <dbReference type="ChEBI" id="CHEBI:57925"/>
        <dbReference type="ChEBI" id="CHEBI:59789"/>
        <dbReference type="ChEBI" id="CHEBI:183640"/>
        <dbReference type="EC" id="2.1.1.137"/>
    </reaction>
</comment>
<dbReference type="PANTHER" id="PTHR43675">
    <property type="entry name" value="ARSENITE METHYLTRANSFERASE"/>
    <property type="match status" value="1"/>
</dbReference>
<dbReference type="InterPro" id="IPR025714">
    <property type="entry name" value="Methyltranfer_dom"/>
</dbReference>
<evidence type="ECO:0000256" key="5">
    <source>
        <dbReference type="ARBA" id="ARBA00034545"/>
    </source>
</evidence>
<accession>A0AAW7XB50</accession>
<dbReference type="GO" id="GO:0030791">
    <property type="term" value="F:arsenite methyltransferase activity"/>
    <property type="evidence" value="ECO:0007669"/>
    <property type="project" value="UniProtKB-EC"/>
</dbReference>
<proteinExistence type="inferred from homology"/>
<evidence type="ECO:0000256" key="1">
    <source>
        <dbReference type="ARBA" id="ARBA00022679"/>
    </source>
</evidence>
<dbReference type="GO" id="GO:0032259">
    <property type="term" value="P:methylation"/>
    <property type="evidence" value="ECO:0007669"/>
    <property type="project" value="UniProtKB-KW"/>
</dbReference>
<gene>
    <name evidence="10" type="ORF">Q4521_13920</name>
</gene>
<comment type="similarity">
    <text evidence="3">Belongs to the methyltransferase superfamily. Arsenite methyltransferase family.</text>
</comment>
<evidence type="ECO:0000256" key="4">
    <source>
        <dbReference type="ARBA" id="ARBA00034521"/>
    </source>
</evidence>
<evidence type="ECO:0000313" key="10">
    <source>
        <dbReference type="EMBL" id="MDO6423574.1"/>
    </source>
</evidence>
<keyword evidence="1" id="KW-0808">Transferase</keyword>
<dbReference type="AlphaFoldDB" id="A0AAW7XB50"/>
<comment type="catalytic activity">
    <reaction evidence="8">
        <text>arsenic triglutathione + 3 [thioredoxin]-dithiol + 3 S-adenosyl-L-methionine = trimethylarsine + 3 [thioredoxin]-disulfide + 3 glutathione + 3 S-adenosyl-L-homocysteine + 3 H(+)</text>
        <dbReference type="Rhea" id="RHEA:69432"/>
        <dbReference type="Rhea" id="RHEA-COMP:10698"/>
        <dbReference type="Rhea" id="RHEA-COMP:10700"/>
        <dbReference type="ChEBI" id="CHEBI:15378"/>
        <dbReference type="ChEBI" id="CHEBI:27130"/>
        <dbReference type="ChEBI" id="CHEBI:29950"/>
        <dbReference type="ChEBI" id="CHEBI:50058"/>
        <dbReference type="ChEBI" id="CHEBI:57856"/>
        <dbReference type="ChEBI" id="CHEBI:57925"/>
        <dbReference type="ChEBI" id="CHEBI:59789"/>
        <dbReference type="ChEBI" id="CHEBI:183640"/>
        <dbReference type="EC" id="2.1.1.137"/>
    </reaction>
</comment>
<dbReference type="EC" id="2.1.1.137" evidence="4"/>
<dbReference type="Gene3D" id="3.40.50.150">
    <property type="entry name" value="Vaccinia Virus protein VP39"/>
    <property type="match status" value="1"/>
</dbReference>
<dbReference type="Gene3D" id="3.40.5.100">
    <property type="match status" value="1"/>
</dbReference>
<organism evidence="10 11">
    <name type="scientific">Saccharophagus degradans</name>
    <dbReference type="NCBI Taxonomy" id="86304"/>
    <lineage>
        <taxon>Bacteria</taxon>
        <taxon>Pseudomonadati</taxon>
        <taxon>Pseudomonadota</taxon>
        <taxon>Gammaproteobacteria</taxon>
        <taxon>Cellvibrionales</taxon>
        <taxon>Cellvibrionaceae</taxon>
        <taxon>Saccharophagus</taxon>
    </lineage>
</organism>
<evidence type="ECO:0000259" key="9">
    <source>
        <dbReference type="Pfam" id="PF13847"/>
    </source>
</evidence>
<dbReference type="SUPFAM" id="SSF53335">
    <property type="entry name" value="S-adenosyl-L-methionine-dependent methyltransferases"/>
    <property type="match status" value="1"/>
</dbReference>
<evidence type="ECO:0000256" key="8">
    <source>
        <dbReference type="ARBA" id="ARBA00048428"/>
    </source>
</evidence>
<keyword evidence="2" id="KW-0949">S-adenosyl-L-methionine</keyword>
<evidence type="ECO:0000313" key="11">
    <source>
        <dbReference type="Proteomes" id="UP001169760"/>
    </source>
</evidence>
<evidence type="ECO:0000256" key="3">
    <source>
        <dbReference type="ARBA" id="ARBA00034487"/>
    </source>
</evidence>
<evidence type="ECO:0000256" key="7">
    <source>
        <dbReference type="ARBA" id="ARBA00047943"/>
    </source>
</evidence>
<dbReference type="PANTHER" id="PTHR43675:SF8">
    <property type="entry name" value="ARSENITE METHYLTRANSFERASE"/>
    <property type="match status" value="1"/>
</dbReference>
<dbReference type="CDD" id="cd02440">
    <property type="entry name" value="AdoMet_MTases"/>
    <property type="match status" value="1"/>
</dbReference>
<evidence type="ECO:0000256" key="6">
    <source>
        <dbReference type="ARBA" id="ARBA00047941"/>
    </source>
</evidence>
<dbReference type="EMBL" id="JAUOPB010000010">
    <property type="protein sequence ID" value="MDO6423574.1"/>
    <property type="molecule type" value="Genomic_DNA"/>
</dbReference>
<reference evidence="10" key="1">
    <citation type="submission" date="2023-07" db="EMBL/GenBank/DDBJ databases">
        <title>Genome content predicts the carbon catabolic preferences of heterotrophic bacteria.</title>
        <authorList>
            <person name="Gralka M."/>
        </authorList>
    </citation>
    <scope>NUCLEOTIDE SEQUENCE</scope>
    <source>
        <strain evidence="10">I3M17_2</strain>
    </source>
</reference>
<dbReference type="Proteomes" id="UP001169760">
    <property type="component" value="Unassembled WGS sequence"/>
</dbReference>
<dbReference type="InterPro" id="IPR029063">
    <property type="entry name" value="SAM-dependent_MTases_sf"/>
</dbReference>
<comment type="catalytic activity">
    <reaction evidence="6">
        <text>arsenic triglutathione + [thioredoxin]-dithiol + S-adenosyl-L-methionine + 2 H2O = methylarsonous acid + [thioredoxin]-disulfide + 3 glutathione + S-adenosyl-L-homocysteine + H(+)</text>
        <dbReference type="Rhea" id="RHEA:69460"/>
        <dbReference type="Rhea" id="RHEA-COMP:10698"/>
        <dbReference type="Rhea" id="RHEA-COMP:10700"/>
        <dbReference type="ChEBI" id="CHEBI:15377"/>
        <dbReference type="ChEBI" id="CHEBI:15378"/>
        <dbReference type="ChEBI" id="CHEBI:17826"/>
        <dbReference type="ChEBI" id="CHEBI:29950"/>
        <dbReference type="ChEBI" id="CHEBI:50058"/>
        <dbReference type="ChEBI" id="CHEBI:57856"/>
        <dbReference type="ChEBI" id="CHEBI:57925"/>
        <dbReference type="ChEBI" id="CHEBI:59789"/>
        <dbReference type="ChEBI" id="CHEBI:183640"/>
        <dbReference type="EC" id="2.1.1.137"/>
    </reaction>
</comment>
<dbReference type="Pfam" id="PF13847">
    <property type="entry name" value="Methyltransf_31"/>
    <property type="match status" value="1"/>
</dbReference>
<protein>
    <recommendedName>
        <fullName evidence="5">Arsenite methyltransferase</fullName>
        <ecNumber evidence="4">2.1.1.137</ecNumber>
    </recommendedName>
</protein>
<name>A0AAW7XB50_9GAMM</name>
<keyword evidence="10" id="KW-0489">Methyltransferase</keyword>
<dbReference type="RefSeq" id="WP_303493200.1">
    <property type="nucleotide sequence ID" value="NZ_JAUOPB010000010.1"/>
</dbReference>
<comment type="caution">
    <text evidence="10">The sequence shown here is derived from an EMBL/GenBank/DDBJ whole genome shotgun (WGS) entry which is preliminary data.</text>
</comment>
<dbReference type="InterPro" id="IPR026669">
    <property type="entry name" value="Arsenite_MeTrfase-like"/>
</dbReference>
<evidence type="ECO:0000256" key="2">
    <source>
        <dbReference type="ARBA" id="ARBA00022691"/>
    </source>
</evidence>